<dbReference type="InterPro" id="IPR016169">
    <property type="entry name" value="FAD-bd_PCMH_sub2"/>
</dbReference>
<gene>
    <name evidence="2" type="ORF">METZ01_LOCUS428754</name>
</gene>
<dbReference type="Pfam" id="PF00941">
    <property type="entry name" value="FAD_binding_5"/>
    <property type="match status" value="1"/>
</dbReference>
<organism evidence="2">
    <name type="scientific">marine metagenome</name>
    <dbReference type="NCBI Taxonomy" id="408172"/>
    <lineage>
        <taxon>unclassified sequences</taxon>
        <taxon>metagenomes</taxon>
        <taxon>ecological metagenomes</taxon>
    </lineage>
</organism>
<proteinExistence type="predicted"/>
<dbReference type="GO" id="GO:0071949">
    <property type="term" value="F:FAD binding"/>
    <property type="evidence" value="ECO:0007669"/>
    <property type="project" value="InterPro"/>
</dbReference>
<dbReference type="AlphaFoldDB" id="A0A382XYE7"/>
<accession>A0A382XYE7</accession>
<dbReference type="InterPro" id="IPR002346">
    <property type="entry name" value="Mopterin_DH_FAD-bd"/>
</dbReference>
<dbReference type="Pfam" id="PF03450">
    <property type="entry name" value="CO_deh_flav_C"/>
    <property type="match status" value="1"/>
</dbReference>
<dbReference type="InterPro" id="IPR016166">
    <property type="entry name" value="FAD-bd_PCMH"/>
</dbReference>
<dbReference type="PROSITE" id="PS51387">
    <property type="entry name" value="FAD_PCMH"/>
    <property type="match status" value="1"/>
</dbReference>
<dbReference type="Gene3D" id="3.30.390.50">
    <property type="entry name" value="CO dehydrogenase flavoprotein, C-terminal domain"/>
    <property type="match status" value="1"/>
</dbReference>
<sequence>MVGINSEQDGNYWRIGAMTTWQDLLETELPGCFDGLKAAARQVGGRQIQNCATIAGNLCNASPAADGVPPLLTLNARVVLQTQTRKRELPLSKFILGNRRTALEAGELLTDILIPKKLGQGRAGFLKLGAREYLVISVVMVAGLLFLDEHGKVRHAHISVGACSETAVSLSELEAELLGRRFSPNLVRSDHFQHLSAIDDHRGTAVYRLDAALTLTRRLLSELTA</sequence>
<evidence type="ECO:0000313" key="2">
    <source>
        <dbReference type="EMBL" id="SVD75900.1"/>
    </source>
</evidence>
<dbReference type="EMBL" id="UINC01171367">
    <property type="protein sequence ID" value="SVD75900.1"/>
    <property type="molecule type" value="Genomic_DNA"/>
</dbReference>
<dbReference type="Gene3D" id="3.30.465.10">
    <property type="match status" value="1"/>
</dbReference>
<dbReference type="SMART" id="SM01092">
    <property type="entry name" value="CO_deh_flav_C"/>
    <property type="match status" value="1"/>
</dbReference>
<dbReference type="InterPro" id="IPR036318">
    <property type="entry name" value="FAD-bd_PCMH-like_sf"/>
</dbReference>
<name>A0A382XYE7_9ZZZZ</name>
<dbReference type="PANTHER" id="PTHR42659">
    <property type="entry name" value="XANTHINE DEHYDROGENASE SUBUNIT C-RELATED"/>
    <property type="match status" value="1"/>
</dbReference>
<evidence type="ECO:0000259" key="1">
    <source>
        <dbReference type="PROSITE" id="PS51387"/>
    </source>
</evidence>
<feature type="domain" description="FAD-binding PCMH-type" evidence="1">
    <location>
        <begin position="1"/>
        <end position="119"/>
    </location>
</feature>
<dbReference type="GO" id="GO:0016491">
    <property type="term" value="F:oxidoreductase activity"/>
    <property type="evidence" value="ECO:0007669"/>
    <property type="project" value="InterPro"/>
</dbReference>
<dbReference type="SUPFAM" id="SSF55447">
    <property type="entry name" value="CO dehydrogenase flavoprotein C-terminal domain-like"/>
    <property type="match status" value="1"/>
</dbReference>
<dbReference type="InterPro" id="IPR036683">
    <property type="entry name" value="CO_DH_flav_C_dom_sf"/>
</dbReference>
<reference evidence="2" key="1">
    <citation type="submission" date="2018-05" db="EMBL/GenBank/DDBJ databases">
        <authorList>
            <person name="Lanie J.A."/>
            <person name="Ng W.-L."/>
            <person name="Kazmierczak K.M."/>
            <person name="Andrzejewski T.M."/>
            <person name="Davidsen T.M."/>
            <person name="Wayne K.J."/>
            <person name="Tettelin H."/>
            <person name="Glass J.I."/>
            <person name="Rusch D."/>
            <person name="Podicherti R."/>
            <person name="Tsui H.-C.T."/>
            <person name="Winkler M.E."/>
        </authorList>
    </citation>
    <scope>NUCLEOTIDE SEQUENCE</scope>
</reference>
<dbReference type="SUPFAM" id="SSF56176">
    <property type="entry name" value="FAD-binding/transporter-associated domain-like"/>
    <property type="match status" value="1"/>
</dbReference>
<dbReference type="InterPro" id="IPR005107">
    <property type="entry name" value="CO_DH_flav_C"/>
</dbReference>
<protein>
    <recommendedName>
        <fullName evidence="1">FAD-binding PCMH-type domain-containing protein</fullName>
    </recommendedName>
</protein>
<dbReference type="InterPro" id="IPR051312">
    <property type="entry name" value="Diverse_Substr_Oxidored"/>
</dbReference>
<dbReference type="PANTHER" id="PTHR42659:SF9">
    <property type="entry name" value="XANTHINE DEHYDROGENASE FAD-BINDING SUBUNIT XDHB-RELATED"/>
    <property type="match status" value="1"/>
</dbReference>